<dbReference type="PANTHER" id="PTHR42718:SF27">
    <property type="entry name" value="TRANSPORTER, PUTATIVE-RELATED"/>
    <property type="match status" value="1"/>
</dbReference>
<evidence type="ECO:0000256" key="5">
    <source>
        <dbReference type="ARBA" id="ARBA00023180"/>
    </source>
</evidence>
<evidence type="ECO:0000256" key="4">
    <source>
        <dbReference type="ARBA" id="ARBA00023136"/>
    </source>
</evidence>
<dbReference type="OrthoDB" id="2130629at2759"/>
<dbReference type="GO" id="GO:0016020">
    <property type="term" value="C:membrane"/>
    <property type="evidence" value="ECO:0007669"/>
    <property type="project" value="UniProtKB-SubCell"/>
</dbReference>
<feature type="transmembrane region" description="Helical" evidence="6">
    <location>
        <begin position="175"/>
        <end position="199"/>
    </location>
</feature>
<dbReference type="InterPro" id="IPR011701">
    <property type="entry name" value="MFS"/>
</dbReference>
<feature type="transmembrane region" description="Helical" evidence="6">
    <location>
        <begin position="86"/>
        <end position="109"/>
    </location>
</feature>
<evidence type="ECO:0000313" key="8">
    <source>
        <dbReference type="EMBL" id="RBR18951.1"/>
    </source>
</evidence>
<gene>
    <name evidence="8" type="ORF">FIESC28_05773</name>
</gene>
<evidence type="ECO:0000259" key="7">
    <source>
        <dbReference type="PROSITE" id="PS50850"/>
    </source>
</evidence>
<dbReference type="InterPro" id="IPR020846">
    <property type="entry name" value="MFS_dom"/>
</dbReference>
<dbReference type="InterPro" id="IPR036259">
    <property type="entry name" value="MFS_trans_sf"/>
</dbReference>
<feature type="transmembrane region" description="Helical" evidence="6">
    <location>
        <begin position="493"/>
        <end position="513"/>
    </location>
</feature>
<feature type="transmembrane region" description="Helical" evidence="6">
    <location>
        <begin position="314"/>
        <end position="335"/>
    </location>
</feature>
<dbReference type="Pfam" id="PF07690">
    <property type="entry name" value="MFS_1"/>
    <property type="match status" value="1"/>
</dbReference>
<evidence type="ECO:0000313" key="9">
    <source>
        <dbReference type="Proteomes" id="UP000253153"/>
    </source>
</evidence>
<keyword evidence="9" id="KW-1185">Reference proteome</keyword>
<organism evidence="8 9">
    <name type="scientific">Fusarium coffeatum</name>
    <dbReference type="NCBI Taxonomy" id="231269"/>
    <lineage>
        <taxon>Eukaryota</taxon>
        <taxon>Fungi</taxon>
        <taxon>Dikarya</taxon>
        <taxon>Ascomycota</taxon>
        <taxon>Pezizomycotina</taxon>
        <taxon>Sordariomycetes</taxon>
        <taxon>Hypocreomycetidae</taxon>
        <taxon>Hypocreales</taxon>
        <taxon>Nectriaceae</taxon>
        <taxon>Fusarium</taxon>
        <taxon>Fusarium incarnatum-equiseti species complex</taxon>
    </lineage>
</organism>
<feature type="transmembrane region" description="Helical" evidence="6">
    <location>
        <begin position="246"/>
        <end position="269"/>
    </location>
</feature>
<dbReference type="RefSeq" id="XP_031016007.1">
    <property type="nucleotide sequence ID" value="XM_031159918.1"/>
</dbReference>
<dbReference type="GeneID" id="41995214"/>
<keyword evidence="3 6" id="KW-1133">Transmembrane helix</keyword>
<dbReference type="AlphaFoldDB" id="A0A366RPA9"/>
<dbReference type="Proteomes" id="UP000253153">
    <property type="component" value="Unassembled WGS sequence"/>
</dbReference>
<comment type="caution">
    <text evidence="8">The sequence shown here is derived from an EMBL/GenBank/DDBJ whole genome shotgun (WGS) entry which is preliminary data.</text>
</comment>
<keyword evidence="2 6" id="KW-0812">Transmembrane</keyword>
<keyword evidence="4 6" id="KW-0472">Membrane</keyword>
<feature type="transmembrane region" description="Helical" evidence="6">
    <location>
        <begin position="142"/>
        <end position="163"/>
    </location>
</feature>
<feature type="transmembrane region" description="Helical" evidence="6">
    <location>
        <begin position="49"/>
        <end position="74"/>
    </location>
</feature>
<feature type="transmembrane region" description="Helical" evidence="6">
    <location>
        <begin position="384"/>
        <end position="403"/>
    </location>
</feature>
<feature type="transmembrane region" description="Helical" evidence="6">
    <location>
        <begin position="281"/>
        <end position="302"/>
    </location>
</feature>
<protein>
    <recommendedName>
        <fullName evidence="7">Major facilitator superfamily (MFS) profile domain-containing protein</fullName>
    </recommendedName>
</protein>
<feature type="domain" description="Major facilitator superfamily (MFS) profile" evidence="7">
    <location>
        <begin position="51"/>
        <end position="517"/>
    </location>
</feature>
<dbReference type="EMBL" id="QKXC01000118">
    <property type="protein sequence ID" value="RBR18951.1"/>
    <property type="molecule type" value="Genomic_DNA"/>
</dbReference>
<sequence length="531" mass="56893">MHPLRQAPVPMQQPTPKSQIHVNVAVLEDKCAQEQTLEVLSPLSRLQTIMAIFQLCGVNLAWSISNGLVIISLPQLTVDLSLPESLAFWPSSIQGLATASTLLFAGGVADVLGPRMVNLTGCLTNGVFMVSIGFVKNGKEFVVLRALQGVTIALHLASSVALVSSTQPRGRCRNLSFACLGLSQLLGFTLGLIIGGVLVDRIGWRLGWYLCGGMALLLFVVGMWALPESTLPGCLRATVRSLRLRVDWVGTLLASAFMALLSYFLSIIGTDAHRIKEVGSILVLCLCLVTVPLFIGWMGFQVKRNKPALIPNGLWSNGAFAAVCVTIALSFAALNSMDLMTSLYFQEIQHLSALDAAIRILPSAIMGVALNLATGFIVDKLPAFWLMAGATLLSSGSPLLMALVKPEWPYWTGAFFAQLLLPFSFDILFTVGHLIITEAFPEESQCRAGAVFHTAAQFGNAVGLATTQAVSTSFTKKYSHLEYSQALLVGFRAGFWAILAQSLLCLLVGVIGLRKAGKVGLADNRALSSSL</sequence>
<proteinExistence type="predicted"/>
<dbReference type="PANTHER" id="PTHR42718">
    <property type="entry name" value="MAJOR FACILITATOR SUPERFAMILY MULTIDRUG TRANSPORTER MFSC"/>
    <property type="match status" value="1"/>
</dbReference>
<evidence type="ECO:0000256" key="1">
    <source>
        <dbReference type="ARBA" id="ARBA00004141"/>
    </source>
</evidence>
<evidence type="ECO:0000256" key="2">
    <source>
        <dbReference type="ARBA" id="ARBA00022692"/>
    </source>
</evidence>
<feature type="transmembrane region" description="Helical" evidence="6">
    <location>
        <begin position="415"/>
        <end position="436"/>
    </location>
</feature>
<accession>A0A366RPA9</accession>
<feature type="transmembrane region" description="Helical" evidence="6">
    <location>
        <begin position="115"/>
        <end position="135"/>
    </location>
</feature>
<reference evidence="8 9" key="1">
    <citation type="submission" date="2018-06" db="EMBL/GenBank/DDBJ databases">
        <title>Fusarium incarnatum-equiseti species complex species 28.</title>
        <authorList>
            <person name="Gardiner D.M."/>
        </authorList>
    </citation>
    <scope>NUCLEOTIDE SEQUENCE [LARGE SCALE GENOMIC DNA]</scope>
    <source>
        <strain evidence="8 9">FIESC_28</strain>
    </source>
</reference>
<feature type="transmembrane region" description="Helical" evidence="6">
    <location>
        <begin position="206"/>
        <end position="226"/>
    </location>
</feature>
<dbReference type="PROSITE" id="PS50850">
    <property type="entry name" value="MFS"/>
    <property type="match status" value="1"/>
</dbReference>
<feature type="transmembrane region" description="Helical" evidence="6">
    <location>
        <begin position="356"/>
        <end position="378"/>
    </location>
</feature>
<name>A0A366RPA9_9HYPO</name>
<evidence type="ECO:0000256" key="6">
    <source>
        <dbReference type="SAM" id="Phobius"/>
    </source>
</evidence>
<evidence type="ECO:0000256" key="3">
    <source>
        <dbReference type="ARBA" id="ARBA00022989"/>
    </source>
</evidence>
<comment type="subcellular location">
    <subcellularLocation>
        <location evidence="1">Membrane</location>
        <topology evidence="1">Multi-pass membrane protein</topology>
    </subcellularLocation>
</comment>
<keyword evidence="5" id="KW-0325">Glycoprotein</keyword>
<dbReference type="Gene3D" id="1.20.1250.20">
    <property type="entry name" value="MFS general substrate transporter like domains"/>
    <property type="match status" value="2"/>
</dbReference>
<dbReference type="GO" id="GO:0022857">
    <property type="term" value="F:transmembrane transporter activity"/>
    <property type="evidence" value="ECO:0007669"/>
    <property type="project" value="InterPro"/>
</dbReference>
<dbReference type="SUPFAM" id="SSF103473">
    <property type="entry name" value="MFS general substrate transporter"/>
    <property type="match status" value="1"/>
</dbReference>